<organism evidence="2 3">
    <name type="scientific">Roseibium polysiphoniae</name>
    <dbReference type="NCBI Taxonomy" id="2571221"/>
    <lineage>
        <taxon>Bacteria</taxon>
        <taxon>Pseudomonadati</taxon>
        <taxon>Pseudomonadota</taxon>
        <taxon>Alphaproteobacteria</taxon>
        <taxon>Hyphomicrobiales</taxon>
        <taxon>Stappiaceae</taxon>
        <taxon>Roseibium</taxon>
    </lineage>
</organism>
<dbReference type="Proteomes" id="UP000705379">
    <property type="component" value="Unassembled WGS sequence"/>
</dbReference>
<dbReference type="CDD" id="cd03454">
    <property type="entry name" value="YdeM"/>
    <property type="match status" value="1"/>
</dbReference>
<dbReference type="InterPro" id="IPR052342">
    <property type="entry name" value="MCH/BMMD"/>
</dbReference>
<evidence type="ECO:0000313" key="3">
    <source>
        <dbReference type="Proteomes" id="UP000705379"/>
    </source>
</evidence>
<proteinExistence type="predicted"/>
<feature type="domain" description="MaoC-like" evidence="1">
    <location>
        <begin position="12"/>
        <end position="114"/>
    </location>
</feature>
<dbReference type="PANTHER" id="PTHR43664">
    <property type="entry name" value="MONOAMINE OXIDASE-RELATED"/>
    <property type="match status" value="1"/>
</dbReference>
<protein>
    <submittedName>
        <fullName evidence="2">Enoyl-CoA hydratase</fullName>
    </submittedName>
</protein>
<dbReference type="InterPro" id="IPR029069">
    <property type="entry name" value="HotDog_dom_sf"/>
</dbReference>
<name>A0A944GTI2_9HYPH</name>
<evidence type="ECO:0000313" key="2">
    <source>
        <dbReference type="EMBL" id="MBS8260545.1"/>
    </source>
</evidence>
<dbReference type="InterPro" id="IPR002539">
    <property type="entry name" value="MaoC-like_dom"/>
</dbReference>
<comment type="caution">
    <text evidence="2">The sequence shown here is derived from an EMBL/GenBank/DDBJ whole genome shotgun (WGS) entry which is preliminary data.</text>
</comment>
<dbReference type="RefSeq" id="WP_213216062.1">
    <property type="nucleotide sequence ID" value="NZ_QTKU01000002.1"/>
</dbReference>
<dbReference type="EMBL" id="QTKU01000002">
    <property type="protein sequence ID" value="MBS8260545.1"/>
    <property type="molecule type" value="Genomic_DNA"/>
</dbReference>
<dbReference type="SUPFAM" id="SSF54637">
    <property type="entry name" value="Thioesterase/thiol ester dehydrase-isomerase"/>
    <property type="match status" value="1"/>
</dbReference>
<dbReference type="Gene3D" id="3.10.129.10">
    <property type="entry name" value="Hotdog Thioesterase"/>
    <property type="match status" value="1"/>
</dbReference>
<reference evidence="2" key="2">
    <citation type="journal article" date="2021" name="Microorganisms">
        <title>Bacterial Dimethylsulfoniopropionate Biosynthesis in the East China Sea.</title>
        <authorList>
            <person name="Liu J."/>
            <person name="Zhang Y."/>
            <person name="Liu J."/>
            <person name="Zhong H."/>
            <person name="Williams B.T."/>
            <person name="Zheng Y."/>
            <person name="Curson A.R.J."/>
            <person name="Sun C."/>
            <person name="Sun H."/>
            <person name="Song D."/>
            <person name="Wagner Mackenzie B."/>
            <person name="Bermejo Martinez A."/>
            <person name="Todd J.D."/>
            <person name="Zhang X.H."/>
        </authorList>
    </citation>
    <scope>NUCLEOTIDE SEQUENCE</scope>
    <source>
        <strain evidence="2">AESS21</strain>
    </source>
</reference>
<accession>A0A944GTI2</accession>
<reference evidence="2" key="1">
    <citation type="submission" date="2018-08" db="EMBL/GenBank/DDBJ databases">
        <authorList>
            <person name="Jin W."/>
            <person name="Wang H."/>
            <person name="Yang Y."/>
            <person name="Li M."/>
            <person name="Liu J."/>
        </authorList>
    </citation>
    <scope>NUCLEOTIDE SEQUENCE</scope>
    <source>
        <strain evidence="2">AESS21</strain>
    </source>
</reference>
<evidence type="ECO:0000259" key="1">
    <source>
        <dbReference type="Pfam" id="PF01575"/>
    </source>
</evidence>
<sequence>MTAPLAFEDFTPGQVFELGSYEVSREEIIEFASEFDPQPFHLDEEAGAASILGGLAASGWHTASITMRLLALGVLNRSTCQGSPGIEKLLWRKPVYAGDVLSARMEILAVRPLRSKPGFGMITMRLETTNQSGALVMTYENPALFGMRSSDT</sequence>
<dbReference type="Pfam" id="PF01575">
    <property type="entry name" value="MaoC_dehydratas"/>
    <property type="match status" value="1"/>
</dbReference>
<dbReference type="PANTHER" id="PTHR43664:SF1">
    <property type="entry name" value="BETA-METHYLMALYL-COA DEHYDRATASE"/>
    <property type="match status" value="1"/>
</dbReference>
<dbReference type="AlphaFoldDB" id="A0A944GTI2"/>
<gene>
    <name evidence="2" type="ORF">DYI23_09975</name>
</gene>